<evidence type="ECO:0000256" key="2">
    <source>
        <dbReference type="SAM" id="Coils"/>
    </source>
</evidence>
<dbReference type="InterPro" id="IPR001584">
    <property type="entry name" value="Integrase_cat-core"/>
</dbReference>
<feature type="compositionally biased region" description="Polar residues" evidence="3">
    <location>
        <begin position="550"/>
        <end position="575"/>
    </location>
</feature>
<keyword evidence="1" id="KW-0479">Metal-binding</keyword>
<sequence>MSVLSAPGDFVPVDDKGNTDNPKQASVTKSEYQYVSPHSKQKFSEKGKAFWKDVRNKNRESAFRKLKKKFDQIKKLCEGPEPNLEALEAERNKLDSLKEELNEAHHAYEELLDTLVEKEESYRWFDVRDREFLEKRMKICEYIQSLERSSYGSEKSVTSGHTSKTKSRKSDMSCKSSQYSLSLAKADASAKVAKAKIEMEFLEKETELKRLQLEKQYALAKAEENAFKEVLDEQLELNSQVKENVKIESTDAIPKTNPQVTTGSVKQEVKADSIPFIPISIARNNNSSQKGQLAIPSHDQTSSINLALNQLVDLQVRQTELNSQLIKQQRSFHLPVKEPPIFSGNPFEYPAFITAFDAIITANVTADRDRLFFLEKFTSGKANDSVKGFLAAGSETAYKEARKLLDQRYGNAVIIAESFKSSLRNWRQISDGDSKELQDFSDFLIRCQEAMKTMKSTTELDSSQVLLSLSAKLPSYSGVKWCRFAHEEQMKRECPIRFKDFVRFVKLEAELANDPIFSPDALKRERKKGSGEQRDRSSKPRRQNYGGNTGQSFASSVTPMKSRQTNHTASPSTQLSPCSICMGNHPVAKCIKLSSASLDEKYDIVRSKRLCFRCLKPGHLSRDCQSRSNCRDCNKRHHTLLHGVTPTNQIGQIQSYYSQGRIQEAQDRHPDSVTATANASSVSLTSPGELTTITSSKIVPVFVSHRDYPGKEVKVYALLDDASDTTFVTNQVKEELGVPGVETNLSLSTMHGRRVISVSRIDGLTVERPDRRTKIDLPRTYTKDKIPSRRNQIPTPAIAERWYHLQRIKEKIPELDKKIDIGLLIGCNCPKAIKPKEIITGKSEEPYAIRTLLGWCIVGPTKFSNALDKTDPSDESSCNRILAQELNDEGGKLEFVINQRTKELINTLAVTEMFELDFSENRDTRTQGLSKEDRRFLNLAETGIHRCDDGHYELPLPLKASFRGLLNNRRDAVRRTFYLKRRFALPNNQEFTEEYMNFMKKMIDNGYAEKVPKETNAKPGMTFYINHHGTRHPKKKKLRIVFNCSQEFNGESLNKHLIQGPLLTNDLTGVLLRFRQERIALTCDIEGMFHQIRVNPEHRDLLRFLWWEGNDLSKDPTDYRMTVHLFGATSSPSCANFALKKTADDYEEEFGAQAANFIRHNFYVDDGLKSVPTVEEALSLVKNVKQMCSKGGFNLHKFLSNSKEVIKGIQQSDRADGVKEVDLDLDSLPLERTLGVHWCVESDCFQFSIVLQDKPCTRRGILSTVSSVFDPLGFVAPLMLQGKSILQELCRRDLEWDDPIPNETKAKWERWRTELVKLQRISIPRCYKPEGFGHVTKTELRNFSDASTLGYGQCSYLRLIDENGQVHCAFVMGKSRVAPLKPITVPRLELTAAVCSVRISQQIQKELEYNIDEVYYWTDSKVVLGYINNESRRFHVFVSNRIQEIHDHTNSSQWRYVESKENPADEASRGMKAQELQQSRWILGPAFLWNKEDKWLAANCKGSTFDVAHDDPEVKKCVVMATTTSTVIDIEERIRNFSEWHRAKRAVALCTRYIKKLKDRVSKKATQETQVTVEDLKKASMVMIRAAQTRAFQEEKIELSKRTHLKTNSAISKLDPFVDSNGLLRVAGRLKYANLNDDVKHPIILPKNSHVTSLLIRDFHERTLHQGKGITLNEIRSNGFWVIGRSSAVSNAIVSCVKCRKLRGPVVEQKMSDLPEDRVEASPPFSYCAVDYFGPFMIEEGRKELKRYGVLFTCMSSRAVHVETVSSLETDSFIHALRRFLCRRGPVRQLRSDQGTNFIGARRELKEALEEMNHDRIRSELLKQECDWINFKMNTPGASHMGGVWERQIRSVRAVLSSLLSSNPTRLDDESLRTFMCEAESIINSRPLTVDQLTDPDSPEPLTPNHLLTMKSKILLPPPGNFQPADAYVRKRWRRVQYLTNEFWSRWRKEFLLSLQERQKWTRPRRNLHVDDIVIVKDVNTPRNDWQLARVSAVYPSDDGQVRKVQVALADSCLDSKGRRTGPMRYLERPIQKLVLLVPTDNKD</sequence>
<dbReference type="CDD" id="cd01644">
    <property type="entry name" value="RT_pepA17"/>
    <property type="match status" value="1"/>
</dbReference>
<keyword evidence="1" id="KW-0862">Zinc</keyword>
<dbReference type="GO" id="GO:0015074">
    <property type="term" value="P:DNA integration"/>
    <property type="evidence" value="ECO:0007669"/>
    <property type="project" value="InterPro"/>
</dbReference>
<comment type="caution">
    <text evidence="6">The sequence shown here is derived from an EMBL/GenBank/DDBJ whole genome shotgun (WGS) entry which is preliminary data.</text>
</comment>
<dbReference type="InterPro" id="IPR005312">
    <property type="entry name" value="DUF1759"/>
</dbReference>
<feature type="domain" description="CCHC-type" evidence="4">
    <location>
        <begin position="611"/>
        <end position="626"/>
    </location>
</feature>
<feature type="compositionally biased region" description="Polar residues" evidence="3">
    <location>
        <begin position="19"/>
        <end position="32"/>
    </location>
</feature>
<keyword evidence="7" id="KW-1185">Reference proteome</keyword>
<dbReference type="InterPro" id="IPR036397">
    <property type="entry name" value="RNaseH_sf"/>
</dbReference>
<dbReference type="SMART" id="SM00343">
    <property type="entry name" value="ZnF_C2HC"/>
    <property type="match status" value="1"/>
</dbReference>
<organism evidence="6 7">
    <name type="scientific">Acropora cervicornis</name>
    <name type="common">Staghorn coral</name>
    <dbReference type="NCBI Taxonomy" id="6130"/>
    <lineage>
        <taxon>Eukaryota</taxon>
        <taxon>Metazoa</taxon>
        <taxon>Cnidaria</taxon>
        <taxon>Anthozoa</taxon>
        <taxon>Hexacorallia</taxon>
        <taxon>Scleractinia</taxon>
        <taxon>Astrocoeniina</taxon>
        <taxon>Acroporidae</taxon>
        <taxon>Acropora</taxon>
    </lineage>
</organism>
<dbReference type="PROSITE" id="PS50994">
    <property type="entry name" value="INTEGRASE"/>
    <property type="match status" value="1"/>
</dbReference>
<dbReference type="EMBL" id="JARQWQ010000048">
    <property type="protein sequence ID" value="KAK2557662.1"/>
    <property type="molecule type" value="Genomic_DNA"/>
</dbReference>
<evidence type="ECO:0000259" key="4">
    <source>
        <dbReference type="PROSITE" id="PS50158"/>
    </source>
</evidence>
<dbReference type="InterPro" id="IPR036875">
    <property type="entry name" value="Znf_CCHC_sf"/>
</dbReference>
<dbReference type="PANTHER" id="PTHR47331:SF5">
    <property type="entry name" value="RIBONUCLEASE H"/>
    <property type="match status" value="1"/>
</dbReference>
<dbReference type="InterPro" id="IPR040676">
    <property type="entry name" value="DUF5641"/>
</dbReference>
<dbReference type="Proteomes" id="UP001249851">
    <property type="component" value="Unassembled WGS sequence"/>
</dbReference>
<feature type="region of interest" description="Disordered" evidence="3">
    <location>
        <begin position="1"/>
        <end position="32"/>
    </location>
</feature>
<feature type="domain" description="Integrase catalytic" evidence="5">
    <location>
        <begin position="1719"/>
        <end position="1912"/>
    </location>
</feature>
<dbReference type="GO" id="GO:0008270">
    <property type="term" value="F:zinc ion binding"/>
    <property type="evidence" value="ECO:0007669"/>
    <property type="project" value="UniProtKB-KW"/>
</dbReference>
<feature type="region of interest" description="Disordered" evidence="3">
    <location>
        <begin position="520"/>
        <end position="575"/>
    </location>
</feature>
<dbReference type="PROSITE" id="PS50158">
    <property type="entry name" value="ZF_CCHC"/>
    <property type="match status" value="1"/>
</dbReference>
<gene>
    <name evidence="6" type="ORF">P5673_020022</name>
</gene>
<name>A0AAD9QAE1_ACRCE</name>
<dbReference type="Pfam" id="PF03564">
    <property type="entry name" value="DUF1759"/>
    <property type="match status" value="1"/>
</dbReference>
<dbReference type="Pfam" id="PF18701">
    <property type="entry name" value="DUF5641"/>
    <property type="match status" value="1"/>
</dbReference>
<evidence type="ECO:0000256" key="3">
    <source>
        <dbReference type="SAM" id="MobiDB-lite"/>
    </source>
</evidence>
<evidence type="ECO:0000256" key="1">
    <source>
        <dbReference type="PROSITE-ProRule" id="PRU00047"/>
    </source>
</evidence>
<reference evidence="6" key="1">
    <citation type="journal article" date="2023" name="G3 (Bethesda)">
        <title>Whole genome assembly and annotation of the endangered Caribbean coral Acropora cervicornis.</title>
        <authorList>
            <person name="Selwyn J.D."/>
            <person name="Vollmer S.V."/>
        </authorList>
    </citation>
    <scope>NUCLEOTIDE SEQUENCE</scope>
    <source>
        <strain evidence="6">K2</strain>
    </source>
</reference>
<dbReference type="Gene3D" id="3.30.420.10">
    <property type="entry name" value="Ribonuclease H-like superfamily/Ribonuclease H"/>
    <property type="match status" value="1"/>
</dbReference>
<dbReference type="SUPFAM" id="SSF57756">
    <property type="entry name" value="Retrovirus zinc finger-like domains"/>
    <property type="match status" value="1"/>
</dbReference>
<keyword evidence="1" id="KW-0863">Zinc-finger</keyword>
<dbReference type="InterPro" id="IPR043502">
    <property type="entry name" value="DNA/RNA_pol_sf"/>
</dbReference>
<dbReference type="InterPro" id="IPR008042">
    <property type="entry name" value="Retrotrans_Pao"/>
</dbReference>
<dbReference type="InterPro" id="IPR001878">
    <property type="entry name" value="Znf_CCHC"/>
</dbReference>
<evidence type="ECO:0000313" key="6">
    <source>
        <dbReference type="EMBL" id="KAK2557662.1"/>
    </source>
</evidence>
<dbReference type="SUPFAM" id="SSF53098">
    <property type="entry name" value="Ribonuclease H-like"/>
    <property type="match status" value="1"/>
</dbReference>
<keyword evidence="2" id="KW-0175">Coiled coil</keyword>
<dbReference type="GO" id="GO:0003676">
    <property type="term" value="F:nucleic acid binding"/>
    <property type="evidence" value="ECO:0007669"/>
    <property type="project" value="InterPro"/>
</dbReference>
<feature type="compositionally biased region" description="Basic and acidic residues" evidence="3">
    <location>
        <begin position="528"/>
        <end position="538"/>
    </location>
</feature>
<dbReference type="InterPro" id="IPR043128">
    <property type="entry name" value="Rev_trsase/Diguanyl_cyclase"/>
</dbReference>
<dbReference type="Gene3D" id="4.10.60.10">
    <property type="entry name" value="Zinc finger, CCHC-type"/>
    <property type="match status" value="1"/>
</dbReference>
<proteinExistence type="predicted"/>
<dbReference type="Gene3D" id="3.10.10.10">
    <property type="entry name" value="HIV Type 1 Reverse Transcriptase, subunit A, domain 1"/>
    <property type="match status" value="1"/>
</dbReference>
<evidence type="ECO:0000313" key="7">
    <source>
        <dbReference type="Proteomes" id="UP001249851"/>
    </source>
</evidence>
<dbReference type="SUPFAM" id="SSF56672">
    <property type="entry name" value="DNA/RNA polymerases"/>
    <property type="match status" value="1"/>
</dbReference>
<dbReference type="Pfam" id="PF05380">
    <property type="entry name" value="Peptidase_A17"/>
    <property type="match status" value="1"/>
</dbReference>
<dbReference type="PANTHER" id="PTHR47331">
    <property type="entry name" value="PHD-TYPE DOMAIN-CONTAINING PROTEIN"/>
    <property type="match status" value="1"/>
</dbReference>
<dbReference type="Gene3D" id="3.30.70.270">
    <property type="match status" value="1"/>
</dbReference>
<feature type="coiled-coil region" evidence="2">
    <location>
        <begin position="84"/>
        <end position="121"/>
    </location>
</feature>
<feature type="coiled-coil region" evidence="2">
    <location>
        <begin position="185"/>
        <end position="223"/>
    </location>
</feature>
<dbReference type="InterPro" id="IPR012337">
    <property type="entry name" value="RNaseH-like_sf"/>
</dbReference>
<evidence type="ECO:0000259" key="5">
    <source>
        <dbReference type="PROSITE" id="PS50994"/>
    </source>
</evidence>
<protein>
    <submittedName>
        <fullName evidence="6">Uncharacterized protein</fullName>
    </submittedName>
</protein>
<accession>A0AAD9QAE1</accession>
<reference evidence="6" key="2">
    <citation type="journal article" date="2023" name="Science">
        <title>Genomic signatures of disease resistance in endangered staghorn corals.</title>
        <authorList>
            <person name="Vollmer S.V."/>
            <person name="Selwyn J.D."/>
            <person name="Despard B.A."/>
            <person name="Roesel C.L."/>
        </authorList>
    </citation>
    <scope>NUCLEOTIDE SEQUENCE</scope>
    <source>
        <strain evidence="6">K2</strain>
    </source>
</reference>